<organism evidence="2 3">
    <name type="scientific">Brassica cretica</name>
    <name type="common">Mustard</name>
    <dbReference type="NCBI Taxonomy" id="69181"/>
    <lineage>
        <taxon>Eukaryota</taxon>
        <taxon>Viridiplantae</taxon>
        <taxon>Streptophyta</taxon>
        <taxon>Embryophyta</taxon>
        <taxon>Tracheophyta</taxon>
        <taxon>Spermatophyta</taxon>
        <taxon>Magnoliopsida</taxon>
        <taxon>eudicotyledons</taxon>
        <taxon>Gunneridae</taxon>
        <taxon>Pentapetalae</taxon>
        <taxon>rosids</taxon>
        <taxon>malvids</taxon>
        <taxon>Brassicales</taxon>
        <taxon>Brassicaceae</taxon>
        <taxon>Brassiceae</taxon>
        <taxon>Brassica</taxon>
    </lineage>
</organism>
<feature type="region of interest" description="Disordered" evidence="1">
    <location>
        <begin position="1"/>
        <end position="20"/>
    </location>
</feature>
<protein>
    <submittedName>
        <fullName evidence="2">Uncharacterized protein</fullName>
    </submittedName>
</protein>
<comment type="caution">
    <text evidence="2">The sequence shown here is derived from an EMBL/GenBank/DDBJ whole genome shotgun (WGS) entry which is preliminary data.</text>
</comment>
<dbReference type="AlphaFoldDB" id="A0A8S9Q1H9"/>
<feature type="compositionally biased region" description="Basic and acidic residues" evidence="1">
    <location>
        <begin position="120"/>
        <end position="135"/>
    </location>
</feature>
<sequence length="184" mass="20562">MKPKEVEVNGSETSLDVDVEDKTTTSKNVNIMKVLEKTIEGSNKDSEGEKIWMDVSPGKASRTPAATNKLKFGQVSILSKSRFSVLSLDEEEGGITENNEVEEVNKEVSEEADSEEQSDKEESEKESMKEDEVVRRQFLPRGSKAKHKFISDVSLNLKANPLSSIKLSCICIPCRIRIRLAKWA</sequence>
<proteinExistence type="predicted"/>
<evidence type="ECO:0000313" key="3">
    <source>
        <dbReference type="Proteomes" id="UP000712600"/>
    </source>
</evidence>
<reference evidence="2" key="1">
    <citation type="submission" date="2019-12" db="EMBL/GenBank/DDBJ databases">
        <title>Genome sequencing and annotation of Brassica cretica.</title>
        <authorList>
            <person name="Studholme D.J."/>
            <person name="Sarris P."/>
        </authorList>
    </citation>
    <scope>NUCLEOTIDE SEQUENCE</scope>
    <source>
        <strain evidence="2">PFS-109/04</strain>
        <tissue evidence="2">Leaf</tissue>
    </source>
</reference>
<feature type="region of interest" description="Disordered" evidence="1">
    <location>
        <begin position="89"/>
        <end position="139"/>
    </location>
</feature>
<accession>A0A8S9Q1H9</accession>
<name>A0A8S9Q1H9_BRACR</name>
<evidence type="ECO:0000313" key="2">
    <source>
        <dbReference type="EMBL" id="KAF3535516.1"/>
    </source>
</evidence>
<feature type="compositionally biased region" description="Acidic residues" evidence="1">
    <location>
        <begin position="110"/>
        <end position="119"/>
    </location>
</feature>
<evidence type="ECO:0000256" key="1">
    <source>
        <dbReference type="SAM" id="MobiDB-lite"/>
    </source>
</evidence>
<dbReference type="Proteomes" id="UP000712600">
    <property type="component" value="Unassembled WGS sequence"/>
</dbReference>
<dbReference type="EMBL" id="QGKX02001290">
    <property type="protein sequence ID" value="KAF3535516.1"/>
    <property type="molecule type" value="Genomic_DNA"/>
</dbReference>
<feature type="compositionally biased region" description="Acidic residues" evidence="1">
    <location>
        <begin position="89"/>
        <end position="102"/>
    </location>
</feature>
<gene>
    <name evidence="2" type="ORF">F2Q69_00025172</name>
</gene>